<organism evidence="2 3">
    <name type="scientific">Citrobacter amalonaticus</name>
    <dbReference type="NCBI Taxonomy" id="35703"/>
    <lineage>
        <taxon>Bacteria</taxon>
        <taxon>Pseudomonadati</taxon>
        <taxon>Pseudomonadota</taxon>
        <taxon>Gammaproteobacteria</taxon>
        <taxon>Enterobacterales</taxon>
        <taxon>Enterobacteriaceae</taxon>
        <taxon>Citrobacter</taxon>
    </lineage>
</organism>
<dbReference type="Proteomes" id="UP000237003">
    <property type="component" value="Unassembled WGS sequence"/>
</dbReference>
<dbReference type="EMBL" id="PQLX01000028">
    <property type="protein sequence ID" value="POU58443.1"/>
    <property type="molecule type" value="Genomic_DNA"/>
</dbReference>
<name>A0A2S4RPX1_CITAM</name>
<proteinExistence type="predicted"/>
<gene>
    <name evidence="2" type="ORF">C3430_27270</name>
</gene>
<feature type="compositionally biased region" description="Basic and acidic residues" evidence="1">
    <location>
        <begin position="28"/>
        <end position="42"/>
    </location>
</feature>
<comment type="caution">
    <text evidence="2">The sequence shown here is derived from an EMBL/GenBank/DDBJ whole genome shotgun (WGS) entry which is preliminary data.</text>
</comment>
<accession>A0A2S4RPX1</accession>
<evidence type="ECO:0000256" key="1">
    <source>
        <dbReference type="SAM" id="MobiDB-lite"/>
    </source>
</evidence>
<evidence type="ECO:0000313" key="2">
    <source>
        <dbReference type="EMBL" id="POU58443.1"/>
    </source>
</evidence>
<feature type="region of interest" description="Disordered" evidence="1">
    <location>
        <begin position="1"/>
        <end position="63"/>
    </location>
</feature>
<sequence>MFESLKFSQSEDNPVKGEVSLVKTRRTARSERSGLDVHEHRGYGTTQYSRRATNRTEQDIFGL</sequence>
<dbReference type="AlphaFoldDB" id="A0A2S4RPX1"/>
<reference evidence="2 3" key="1">
    <citation type="submission" date="2018-01" db="EMBL/GenBank/DDBJ databases">
        <title>Complete genome sequences of 14 Citrobacter spp. isolated from plant in Canada.</title>
        <authorList>
            <person name="Bhandare S.G."/>
            <person name="Colavecchio A."/>
            <person name="Jeukens J."/>
            <person name="Emond-Rheault J.-G."/>
            <person name="Freschi L."/>
            <person name="Hamel J."/>
            <person name="Kukavica-Ibrulj I."/>
            <person name="Levesque R."/>
            <person name="Goodridge L."/>
        </authorList>
    </citation>
    <scope>NUCLEOTIDE SEQUENCE [LARGE SCALE GENOMIC DNA]</scope>
    <source>
        <strain evidence="2 3">S1285</strain>
    </source>
</reference>
<feature type="compositionally biased region" description="Polar residues" evidence="1">
    <location>
        <begin position="1"/>
        <end position="12"/>
    </location>
</feature>
<protein>
    <submittedName>
        <fullName evidence="2">Uncharacterized protein</fullName>
    </submittedName>
</protein>
<feature type="compositionally biased region" description="Basic and acidic residues" evidence="1">
    <location>
        <begin position="54"/>
        <end position="63"/>
    </location>
</feature>
<evidence type="ECO:0000313" key="3">
    <source>
        <dbReference type="Proteomes" id="UP000237003"/>
    </source>
</evidence>